<reference evidence="3" key="1">
    <citation type="submission" date="2021-02" db="EMBL/GenBank/DDBJ databases">
        <authorList>
            <person name="Nowell W R."/>
        </authorList>
    </citation>
    <scope>NUCLEOTIDE SEQUENCE</scope>
</reference>
<feature type="compositionally biased region" description="Basic and acidic residues" evidence="1">
    <location>
        <begin position="51"/>
        <end position="63"/>
    </location>
</feature>
<dbReference type="InterPro" id="IPR047157">
    <property type="entry name" value="PHRF1/Atg35"/>
</dbReference>
<evidence type="ECO:0000259" key="2">
    <source>
        <dbReference type="Pfam" id="PF23030"/>
    </source>
</evidence>
<dbReference type="PANTHER" id="PTHR12618">
    <property type="entry name" value="PHD AND RING FINGER DOMAIN-CONTAINING PROTEIN 1"/>
    <property type="match status" value="1"/>
</dbReference>
<feature type="compositionally biased region" description="Basic and acidic residues" evidence="1">
    <location>
        <begin position="97"/>
        <end position="108"/>
    </location>
</feature>
<organism evidence="3 4">
    <name type="scientific">Rotaria socialis</name>
    <dbReference type="NCBI Taxonomy" id="392032"/>
    <lineage>
        <taxon>Eukaryota</taxon>
        <taxon>Metazoa</taxon>
        <taxon>Spiralia</taxon>
        <taxon>Gnathifera</taxon>
        <taxon>Rotifera</taxon>
        <taxon>Eurotatoria</taxon>
        <taxon>Bdelloidea</taxon>
        <taxon>Philodinida</taxon>
        <taxon>Philodinidae</taxon>
        <taxon>Rotaria</taxon>
    </lineage>
</organism>
<gene>
    <name evidence="3" type="ORF">QYT958_LOCUS21641</name>
</gene>
<feature type="compositionally biased region" description="Low complexity" evidence="1">
    <location>
        <begin position="268"/>
        <end position="277"/>
    </location>
</feature>
<feature type="compositionally biased region" description="Polar residues" evidence="1">
    <location>
        <begin position="1"/>
        <end position="19"/>
    </location>
</feature>
<evidence type="ECO:0000313" key="3">
    <source>
        <dbReference type="EMBL" id="CAF4761354.1"/>
    </source>
</evidence>
<feature type="region of interest" description="Disordered" evidence="1">
    <location>
        <begin position="423"/>
        <end position="463"/>
    </location>
</feature>
<feature type="compositionally biased region" description="Polar residues" evidence="1">
    <location>
        <begin position="130"/>
        <end position="140"/>
    </location>
</feature>
<proteinExistence type="predicted"/>
<sequence>MSVQEQPVCNNIPGQSPPSSIVIHRGSEKYDPFVNDDDDDDDDDDDENDSEQLKSAKNQKQESIRINNGNSIHPVINNTNGSSSSDKSSSLQTSEQQESRSKSPVDHHNNHRSKSPSRHNPSDRKRLRPSSPNSSTIATVTSNDSSSNSDTISASKYKKLYRDDDRKTLSKHYKPRSSSSSPSQSNNHNKKIFDWKDDRSSNSSYNKSLHRSEKRDEHHSNRQRNYHSYLSSKYSSSSHNERRATTDSSPPRLPSKILIPDGNSSLPSTESTRNTTSTEDRNRIYNRLKNMNDTNTPVSPINNSNKISSTGSPFMNSNGGSQHSRSNLIEIVTTEAASGSTHDMLMEEMLLEEEQEQSPVKSIDIDSLTIPETSNKKPDNIEEPIKVIETTVTTASILTATVTSISSLTPSPTKKPYTLYKVPHTNHMTPPLSSRHKKQTKKESTNIQSEPTIATPNKPTIEDNALRTSLDERISTLLGVTNKPTNSSIEQQPDIRTNQTTRTSTPSDKSTESPQDIPSLISNLIKKSSDHTSVTKKLTANDDRRSTPSKHYTTEWLASQKPEEAPTEEIIVLPSLVTLPTLVSSQPSVSNTKSSSTNSGEAAMLGKLTEAMSKLIQKQGDTNPPPSTTATEADDAVPISAKHLERLERRKQREKRQSEIAAIAKEALKPAFKKHDISKDEYKEIMKKVVTKATHANEVDRKRIGKMIDAYIEKYRTIRQHNTTKTSNGNPS</sequence>
<feature type="compositionally biased region" description="Acidic residues" evidence="1">
    <location>
        <begin position="34"/>
        <end position="50"/>
    </location>
</feature>
<feature type="region of interest" description="Disordered" evidence="1">
    <location>
        <begin position="478"/>
        <end position="565"/>
    </location>
</feature>
<feature type="compositionally biased region" description="Basic and acidic residues" evidence="1">
    <location>
        <begin position="191"/>
        <end position="200"/>
    </location>
</feature>
<dbReference type="Pfam" id="PF23030">
    <property type="entry name" value="SCAF11-like_C"/>
    <property type="match status" value="1"/>
</dbReference>
<protein>
    <recommendedName>
        <fullName evidence="2">SFR19-like C-terminal domain-containing protein</fullName>
    </recommendedName>
</protein>
<dbReference type="InterPro" id="IPR057031">
    <property type="entry name" value="SFR19-like_C"/>
</dbReference>
<accession>A0A821M2V3</accession>
<name>A0A821M2V3_9BILA</name>
<feature type="domain" description="SFR19-like C-terminal" evidence="2">
    <location>
        <begin position="651"/>
        <end position="726"/>
    </location>
</feature>
<feature type="compositionally biased region" description="Polar residues" evidence="1">
    <location>
        <begin position="64"/>
        <end position="81"/>
    </location>
</feature>
<dbReference type="Proteomes" id="UP000663848">
    <property type="component" value="Unassembled WGS sequence"/>
</dbReference>
<comment type="caution">
    <text evidence="3">The sequence shown here is derived from an EMBL/GenBank/DDBJ whole genome shotgun (WGS) entry which is preliminary data.</text>
</comment>
<dbReference type="EMBL" id="CAJOBR010003991">
    <property type="protein sequence ID" value="CAF4761354.1"/>
    <property type="molecule type" value="Genomic_DNA"/>
</dbReference>
<feature type="compositionally biased region" description="Polar residues" evidence="1">
    <location>
        <begin position="445"/>
        <end position="458"/>
    </location>
</feature>
<evidence type="ECO:0000313" key="4">
    <source>
        <dbReference type="Proteomes" id="UP000663848"/>
    </source>
</evidence>
<feature type="compositionally biased region" description="Low complexity" evidence="1">
    <location>
        <begin position="226"/>
        <end position="238"/>
    </location>
</feature>
<feature type="compositionally biased region" description="Low complexity" evidence="1">
    <location>
        <begin position="82"/>
        <end position="96"/>
    </location>
</feature>
<feature type="region of interest" description="Disordered" evidence="1">
    <location>
        <begin position="1"/>
        <end position="282"/>
    </location>
</feature>
<feature type="compositionally biased region" description="Low complexity" evidence="1">
    <location>
        <begin position="141"/>
        <end position="155"/>
    </location>
</feature>
<feature type="compositionally biased region" description="Polar residues" evidence="1">
    <location>
        <begin position="478"/>
        <end position="538"/>
    </location>
</feature>
<dbReference type="AlphaFoldDB" id="A0A821M2V3"/>
<dbReference type="PANTHER" id="PTHR12618:SF20">
    <property type="entry name" value="PHD AND RING FINGER DOMAIN-CONTAINING PROTEIN 1"/>
    <property type="match status" value="1"/>
</dbReference>
<evidence type="ECO:0000256" key="1">
    <source>
        <dbReference type="SAM" id="MobiDB-lite"/>
    </source>
</evidence>
<feature type="compositionally biased region" description="Basic and acidic residues" evidence="1">
    <location>
        <begin position="210"/>
        <end position="220"/>
    </location>
</feature>